<protein>
    <submittedName>
        <fullName evidence="3">Helitron helicase-like domain-containing protein</fullName>
    </submittedName>
</protein>
<evidence type="ECO:0000313" key="3">
    <source>
        <dbReference type="WBParaSite" id="PSAMB.scaffold1435size31569.g13067.t1"/>
    </source>
</evidence>
<dbReference type="Pfam" id="PF14214">
    <property type="entry name" value="Helitron_like_N"/>
    <property type="match status" value="1"/>
</dbReference>
<feature type="domain" description="Helitron helicase-like" evidence="1">
    <location>
        <begin position="1"/>
        <end position="87"/>
    </location>
</feature>
<evidence type="ECO:0000313" key="2">
    <source>
        <dbReference type="Proteomes" id="UP000887566"/>
    </source>
</evidence>
<dbReference type="PANTHER" id="PTHR10492">
    <property type="match status" value="1"/>
</dbReference>
<sequence length="423" mass="49454">MAICQQYGKPDIFLTFTCNPTWNEITRELSPSQTPSDRPDIVGKVFKVKLKNMLHDLLHQNILGKVIAYTWVIEFQKRGLPHCHMLLVLDKLDKPRESEMIDKIVQAEIPSQVDYPRLFRAVGSFMIHGPCGDLNRNSPCMEVVEGGDEKHCSKDFPKPFVNETSANVDGYPKYRRRENGVTMKVGRYELDNQWVVPYNPYLLLKYNAHINIEICLTVKSFKYLYKYIFKGHDCARIRYQNAQEVLDWDEITQYIDSRYVSAPKAFWRLSTYDMQDKSHTIVRLAVHLPDEQQIYFHEGAEQEATDAAQEKNTTLTTWFKLNQQDPTARAILYHDIPICYLFDQSTKQWKLRSWQQSKPSFGRMYTVSPSDQERYFLRLLLLHTPGAKGFDDLRQANGEMCQTFHDAAWKRGLLKSDEEWPST</sequence>
<dbReference type="AlphaFoldDB" id="A0A914V112"/>
<dbReference type="InterPro" id="IPR025476">
    <property type="entry name" value="Helitron_helicase-like"/>
</dbReference>
<dbReference type="Proteomes" id="UP000887566">
    <property type="component" value="Unplaced"/>
</dbReference>
<dbReference type="WBParaSite" id="PSAMB.scaffold1435size31569.g13067.t1">
    <property type="protein sequence ID" value="PSAMB.scaffold1435size31569.g13067.t1"/>
    <property type="gene ID" value="PSAMB.scaffold1435size31569.g13067"/>
</dbReference>
<name>A0A914V112_9BILA</name>
<evidence type="ECO:0000259" key="1">
    <source>
        <dbReference type="Pfam" id="PF14214"/>
    </source>
</evidence>
<proteinExistence type="predicted"/>
<accession>A0A914V112</accession>
<reference evidence="3" key="1">
    <citation type="submission" date="2022-11" db="UniProtKB">
        <authorList>
            <consortium name="WormBaseParasite"/>
        </authorList>
    </citation>
    <scope>IDENTIFICATION</scope>
</reference>
<keyword evidence="2" id="KW-1185">Reference proteome</keyword>
<organism evidence="2 3">
    <name type="scientific">Plectus sambesii</name>
    <dbReference type="NCBI Taxonomy" id="2011161"/>
    <lineage>
        <taxon>Eukaryota</taxon>
        <taxon>Metazoa</taxon>
        <taxon>Ecdysozoa</taxon>
        <taxon>Nematoda</taxon>
        <taxon>Chromadorea</taxon>
        <taxon>Plectida</taxon>
        <taxon>Plectina</taxon>
        <taxon>Plectoidea</taxon>
        <taxon>Plectidae</taxon>
        <taxon>Plectus</taxon>
    </lineage>
</organism>
<dbReference type="PANTHER" id="PTHR10492:SF57">
    <property type="entry name" value="ATP-DEPENDENT DNA HELICASE"/>
    <property type="match status" value="1"/>
</dbReference>